<dbReference type="RefSeq" id="WP_149070946.1">
    <property type="nucleotide sequence ID" value="NZ_VTHL01000009.1"/>
</dbReference>
<evidence type="ECO:0000313" key="2">
    <source>
        <dbReference type="Proteomes" id="UP000322791"/>
    </source>
</evidence>
<sequence length="103" mass="12730">MDESRKILFRELLYWGMADIKLATASQGLSLNPWKIRQRRQRMRFVYEVAQWLHNLALFSALDFERFDEERFWLDYRQFQRKYPSEKYPAMFNQTVEELLAKQ</sequence>
<keyword evidence="2" id="KW-1185">Reference proteome</keyword>
<protein>
    <submittedName>
        <fullName evidence="1">Uncharacterized protein</fullName>
    </submittedName>
</protein>
<proteinExistence type="predicted"/>
<dbReference type="Proteomes" id="UP000322791">
    <property type="component" value="Unassembled WGS sequence"/>
</dbReference>
<gene>
    <name evidence="1" type="ORF">FY528_10435</name>
</gene>
<dbReference type="EMBL" id="VTHL01000009">
    <property type="protein sequence ID" value="TYZ09649.1"/>
    <property type="molecule type" value="Genomic_DNA"/>
</dbReference>
<name>A0A5D6V450_9BACT</name>
<evidence type="ECO:0000313" key="1">
    <source>
        <dbReference type="EMBL" id="TYZ09649.1"/>
    </source>
</evidence>
<accession>A0A5D6V450</accession>
<organism evidence="1 2">
    <name type="scientific">Hymenobacter lutimineralis</name>
    <dbReference type="NCBI Taxonomy" id="2606448"/>
    <lineage>
        <taxon>Bacteria</taxon>
        <taxon>Pseudomonadati</taxon>
        <taxon>Bacteroidota</taxon>
        <taxon>Cytophagia</taxon>
        <taxon>Cytophagales</taxon>
        <taxon>Hymenobacteraceae</taxon>
        <taxon>Hymenobacter</taxon>
    </lineage>
</organism>
<reference evidence="1 2" key="1">
    <citation type="submission" date="2019-08" db="EMBL/GenBank/DDBJ databases">
        <authorList>
            <person name="Seo M.-J."/>
        </authorList>
    </citation>
    <scope>NUCLEOTIDE SEQUENCE [LARGE SCALE GENOMIC DNA]</scope>
    <source>
        <strain evidence="1 2">KIGAM108</strain>
    </source>
</reference>
<dbReference type="AlphaFoldDB" id="A0A5D6V450"/>
<comment type="caution">
    <text evidence="1">The sequence shown here is derived from an EMBL/GenBank/DDBJ whole genome shotgun (WGS) entry which is preliminary data.</text>
</comment>